<comment type="caution">
    <text evidence="3">The sequence shown here is derived from an EMBL/GenBank/DDBJ whole genome shotgun (WGS) entry which is preliminary data.</text>
</comment>
<dbReference type="InterPro" id="IPR036770">
    <property type="entry name" value="Ankyrin_rpt-contain_sf"/>
</dbReference>
<dbReference type="PANTHER" id="PTHR24121">
    <property type="entry name" value="NO MECHANORECEPTOR POTENTIAL C, ISOFORM D-RELATED"/>
    <property type="match status" value="1"/>
</dbReference>
<dbReference type="SMART" id="SM00248">
    <property type="entry name" value="ANK"/>
    <property type="match status" value="2"/>
</dbReference>
<dbReference type="PROSITE" id="PS50088">
    <property type="entry name" value="ANK_REPEAT"/>
    <property type="match status" value="1"/>
</dbReference>
<feature type="non-terminal residue" evidence="3">
    <location>
        <position position="1"/>
    </location>
</feature>
<reference evidence="3 4" key="1">
    <citation type="journal article" date="2019" name="Genome Biol. Evol.">
        <title>The Rhododendron genome and chromosomal organization provide insight into shared whole-genome duplications across the heath family (Ericaceae).</title>
        <authorList>
            <person name="Soza V.L."/>
            <person name="Lindsley D."/>
            <person name="Waalkes A."/>
            <person name="Ramage E."/>
            <person name="Patwardhan R.P."/>
            <person name="Burton J.N."/>
            <person name="Adey A."/>
            <person name="Kumar A."/>
            <person name="Qiu R."/>
            <person name="Shendure J."/>
            <person name="Hall B."/>
        </authorList>
    </citation>
    <scope>NUCLEOTIDE SEQUENCE [LARGE SCALE GENOMIC DNA]</scope>
    <source>
        <strain evidence="3">RSF 1966-606</strain>
    </source>
</reference>
<dbReference type="SUPFAM" id="SSF48403">
    <property type="entry name" value="Ankyrin repeat"/>
    <property type="match status" value="1"/>
</dbReference>
<dbReference type="AlphaFoldDB" id="A0A6A4KKD2"/>
<dbReference type="Pfam" id="PF00023">
    <property type="entry name" value="Ank"/>
    <property type="match status" value="1"/>
</dbReference>
<dbReference type="Gene3D" id="1.25.40.20">
    <property type="entry name" value="Ankyrin repeat-containing domain"/>
    <property type="match status" value="1"/>
</dbReference>
<evidence type="ECO:0000256" key="1">
    <source>
        <dbReference type="PROSITE-ProRule" id="PRU00023"/>
    </source>
</evidence>
<protein>
    <submittedName>
        <fullName evidence="3">Uncharacterized protein</fullName>
    </submittedName>
</protein>
<dbReference type="Proteomes" id="UP000428333">
    <property type="component" value="Linkage Group LG12"/>
</dbReference>
<dbReference type="PROSITE" id="PS50297">
    <property type="entry name" value="ANK_REP_REGION"/>
    <property type="match status" value="1"/>
</dbReference>
<feature type="repeat" description="ANK" evidence="1">
    <location>
        <begin position="36"/>
        <end position="59"/>
    </location>
</feature>
<dbReference type="OrthoDB" id="1930691at2759"/>
<name>A0A6A4KKD2_9ERIC</name>
<evidence type="ECO:0000313" key="4">
    <source>
        <dbReference type="Proteomes" id="UP000428333"/>
    </source>
</evidence>
<dbReference type="EMBL" id="QEFC01003449">
    <property type="protein sequence ID" value="KAE9448153.1"/>
    <property type="molecule type" value="Genomic_DNA"/>
</dbReference>
<accession>A0A6A4KKD2</accession>
<dbReference type="InterPro" id="IPR002110">
    <property type="entry name" value="Ankyrin_rpt"/>
</dbReference>
<evidence type="ECO:0000256" key="2">
    <source>
        <dbReference type="SAM" id="MobiDB-lite"/>
    </source>
</evidence>
<organism evidence="3 4">
    <name type="scientific">Rhododendron williamsianum</name>
    <dbReference type="NCBI Taxonomy" id="262921"/>
    <lineage>
        <taxon>Eukaryota</taxon>
        <taxon>Viridiplantae</taxon>
        <taxon>Streptophyta</taxon>
        <taxon>Embryophyta</taxon>
        <taxon>Tracheophyta</taxon>
        <taxon>Spermatophyta</taxon>
        <taxon>Magnoliopsida</taxon>
        <taxon>eudicotyledons</taxon>
        <taxon>Gunneridae</taxon>
        <taxon>Pentapetalae</taxon>
        <taxon>asterids</taxon>
        <taxon>Ericales</taxon>
        <taxon>Ericaceae</taxon>
        <taxon>Ericoideae</taxon>
        <taxon>Rhodoreae</taxon>
        <taxon>Rhododendron</taxon>
    </lineage>
</organism>
<evidence type="ECO:0000313" key="3">
    <source>
        <dbReference type="EMBL" id="KAE9448153.1"/>
    </source>
</evidence>
<keyword evidence="1" id="KW-0040">ANK repeat</keyword>
<gene>
    <name evidence="3" type="ORF">C3L33_19953</name>
</gene>
<feature type="region of interest" description="Disordered" evidence="2">
    <location>
        <begin position="13"/>
        <end position="37"/>
    </location>
</feature>
<dbReference type="PANTHER" id="PTHR24121:SF15">
    <property type="entry name" value="ANKYRIN REPEAT PROTEIN"/>
    <property type="match status" value="1"/>
</dbReference>
<keyword evidence="4" id="KW-1185">Reference proteome</keyword>
<proteinExistence type="predicted"/>
<sequence>MFGNGFVIQKLVDDDKNGNNNSSTVKNEDLFGRNNKGNTPLHEAARFGRTRVVEALLRKQESLVRERNKLGETPIYVAAACGHEDVFDHLMAKVYRDGEMTRSSDNSNVLQAAVVGEHYASFNYLHITYN</sequence>